<proteinExistence type="predicted"/>
<dbReference type="NCBIfam" id="TIGR01641">
    <property type="entry name" value="phageSPP1_gp7"/>
    <property type="match status" value="1"/>
</dbReference>
<dbReference type="RefSeq" id="WP_045361955.1">
    <property type="nucleotide sequence ID" value="NZ_AP018150.1"/>
</dbReference>
<feature type="domain" description="Phage head morphogenesis" evidence="2">
    <location>
        <begin position="167"/>
        <end position="270"/>
    </location>
</feature>
<name>A0A2Z6EVH6_9BURK</name>
<gene>
    <name evidence="3" type="ORF">MCB1EB_1293</name>
</gene>
<dbReference type="AlphaFoldDB" id="A0A2Z6EVH6"/>
<dbReference type="Pfam" id="PF04233">
    <property type="entry name" value="Phage_Mu_F"/>
    <property type="match status" value="1"/>
</dbReference>
<dbReference type="KEGG" id="mcys:MCB1EB_1293"/>
<reference evidence="3 4" key="1">
    <citation type="journal article" date="2018" name="Microbes Environ.">
        <title>Comparative Genomic Insights into Endofungal Lifestyles of Two Bacterial Endosymbionts, Mycoavidus cysteinexigens and Burkholderia rhizoxinica.</title>
        <authorList>
            <person name="Sharmin D."/>
            <person name="Guo Y."/>
            <person name="Nishizawa T."/>
            <person name="Ohshima S."/>
            <person name="Sato Y."/>
            <person name="Takashima Y."/>
            <person name="Narisawa K."/>
            <person name="Ohta H."/>
        </authorList>
    </citation>
    <scope>NUCLEOTIDE SEQUENCE [LARGE SCALE GENOMIC DNA]</scope>
    <source>
        <strain evidence="3 4">B1-EB</strain>
    </source>
</reference>
<dbReference type="InterPro" id="IPR006528">
    <property type="entry name" value="Phage_head_morphogenesis_dom"/>
</dbReference>
<sequence>MNLTLPALIKAHFKHTTKRQSKRPRVLRSAKLNRRAEVAYRNQLLSLVKQMHQRVKEEIFPILKEPEDGYTQDALSESLVQRIQAALERVSRAFLALIAHAHRWAHRMVEQVDEDNRTALIGSIRYAFGIDIAPLLNIPTLNAPVQLAMATNVHLIQSIPQRYFESLRTSILTGVLEGRRYTELAVDIQKLTGATGKRARLIARDQTAKTHAAIAQARQTALGITEYEWQTSGDERVRDSHADKDGKRFKWENPPESGHPGHEIACRCVALPIIDLT</sequence>
<evidence type="ECO:0000313" key="4">
    <source>
        <dbReference type="Proteomes" id="UP000282597"/>
    </source>
</evidence>
<feature type="region of interest" description="Disordered" evidence="1">
    <location>
        <begin position="233"/>
        <end position="262"/>
    </location>
</feature>
<evidence type="ECO:0000313" key="3">
    <source>
        <dbReference type="EMBL" id="BBE09454.1"/>
    </source>
</evidence>
<organism evidence="3 4">
    <name type="scientific">Mycoavidus cysteinexigens</name>
    <dbReference type="NCBI Taxonomy" id="1553431"/>
    <lineage>
        <taxon>Bacteria</taxon>
        <taxon>Pseudomonadati</taxon>
        <taxon>Pseudomonadota</taxon>
        <taxon>Betaproteobacteria</taxon>
        <taxon>Burkholderiales</taxon>
        <taxon>Burkholderiaceae</taxon>
        <taxon>Mycoavidus</taxon>
    </lineage>
</organism>
<evidence type="ECO:0000259" key="2">
    <source>
        <dbReference type="Pfam" id="PF04233"/>
    </source>
</evidence>
<keyword evidence="4" id="KW-1185">Reference proteome</keyword>
<protein>
    <submittedName>
        <fullName evidence="3">Phage Mu protein</fullName>
    </submittedName>
</protein>
<accession>A0A2Z6EVH6</accession>
<dbReference type="EMBL" id="AP018150">
    <property type="protein sequence ID" value="BBE09454.1"/>
    <property type="molecule type" value="Genomic_DNA"/>
</dbReference>
<dbReference type="Proteomes" id="UP000282597">
    <property type="component" value="Chromosome"/>
</dbReference>
<evidence type="ECO:0000256" key="1">
    <source>
        <dbReference type="SAM" id="MobiDB-lite"/>
    </source>
</evidence>